<keyword evidence="3" id="KW-1185">Reference proteome</keyword>
<organism evidence="2 3">
    <name type="scientific">Hyphomonas jannaschiana VP2</name>
    <dbReference type="NCBI Taxonomy" id="1280952"/>
    <lineage>
        <taxon>Bacteria</taxon>
        <taxon>Pseudomonadati</taxon>
        <taxon>Pseudomonadota</taxon>
        <taxon>Alphaproteobacteria</taxon>
        <taxon>Hyphomonadales</taxon>
        <taxon>Hyphomonadaceae</taxon>
        <taxon>Hyphomonas</taxon>
    </lineage>
</organism>
<name>A0A059FB64_9PROT</name>
<protein>
    <submittedName>
        <fullName evidence="2">Cbb3-type cytochrome c oxidase subunit CcoQ</fullName>
    </submittedName>
</protein>
<evidence type="ECO:0000256" key="1">
    <source>
        <dbReference type="SAM" id="Phobius"/>
    </source>
</evidence>
<dbReference type="eggNOG" id="COG4736">
    <property type="taxonomic scope" value="Bacteria"/>
</dbReference>
<dbReference type="RefSeq" id="WP_035582689.1">
    <property type="nucleotide sequence ID" value="NZ_ARYJ01000007.1"/>
</dbReference>
<keyword evidence="1" id="KW-1133">Transmembrane helix</keyword>
<proteinExistence type="predicted"/>
<dbReference type="CDD" id="cd01324">
    <property type="entry name" value="cbb3_Oxidase_CcoQ"/>
    <property type="match status" value="1"/>
</dbReference>
<feature type="transmembrane region" description="Helical" evidence="1">
    <location>
        <begin position="12"/>
        <end position="30"/>
    </location>
</feature>
<accession>A0A059FB64</accession>
<keyword evidence="1" id="KW-0812">Transmembrane</keyword>
<dbReference type="STRING" id="1280952.HJA_12369"/>
<evidence type="ECO:0000313" key="3">
    <source>
        <dbReference type="Proteomes" id="UP000024816"/>
    </source>
</evidence>
<dbReference type="InterPro" id="IPR008621">
    <property type="entry name" value="Cbb3-typ_cyt_oxidase_comp"/>
</dbReference>
<evidence type="ECO:0000313" key="2">
    <source>
        <dbReference type="EMBL" id="KCZ87796.1"/>
    </source>
</evidence>
<dbReference type="Pfam" id="PF05545">
    <property type="entry name" value="FixQ"/>
    <property type="match status" value="1"/>
</dbReference>
<dbReference type="EMBL" id="ARYJ01000007">
    <property type="protein sequence ID" value="KCZ87796.1"/>
    <property type="molecule type" value="Genomic_DNA"/>
</dbReference>
<keyword evidence="1" id="KW-0472">Membrane</keyword>
<comment type="caution">
    <text evidence="2">The sequence shown here is derived from an EMBL/GenBank/DDBJ whole genome shotgun (WGS) entry which is preliminary data.</text>
</comment>
<dbReference type="AlphaFoldDB" id="A0A059FB64"/>
<reference evidence="2 3" key="1">
    <citation type="journal article" date="2014" name="Antonie Van Leeuwenhoek">
        <title>Hyphomonas beringensis sp. nov. and Hyphomonas chukchiensis sp. nov., isolated from surface seawater of the Bering Sea and Chukchi Sea.</title>
        <authorList>
            <person name="Li C."/>
            <person name="Lai Q."/>
            <person name="Li G."/>
            <person name="Dong C."/>
            <person name="Wang J."/>
            <person name="Liao Y."/>
            <person name="Shao Z."/>
        </authorList>
    </citation>
    <scope>NUCLEOTIDE SEQUENCE [LARGE SCALE GENOMIC DNA]</scope>
    <source>
        <strain evidence="2 3">VP2</strain>
    </source>
</reference>
<dbReference type="Proteomes" id="UP000024816">
    <property type="component" value="Unassembled WGS sequence"/>
</dbReference>
<dbReference type="PATRIC" id="fig|1280952.3.peg.2476"/>
<gene>
    <name evidence="2" type="ORF">HJA_12369</name>
</gene>
<sequence>MYEILSKFAQTWGLGFFVLMFAVAVAYALWPSNKEKFQAAARWPLDEGEPGDE</sequence>
<dbReference type="OrthoDB" id="7173870at2"/>